<accession>A0AAW8LKW1</accession>
<evidence type="ECO:0000313" key="3">
    <source>
        <dbReference type="Proteomes" id="UP001262767"/>
    </source>
</evidence>
<dbReference type="EMBL" id="JAVDSC010000012">
    <property type="protein sequence ID" value="MDR6630371.1"/>
    <property type="molecule type" value="Genomic_DNA"/>
</dbReference>
<comment type="caution">
    <text evidence="2">The sequence shown here is derived from an EMBL/GenBank/DDBJ whole genome shotgun (WGS) entry which is preliminary data.</text>
</comment>
<sequence length="257" mass="28205">MAFDPTKVVANKPQAKPKFNNASNMGKLSNLYQMRIRLCDKTGAEQGTEQVVGIAVNAELAVESQYSTPFEQSNPEHKLPTLMGMLQTGDWVNTLDSAMSNVFGIELSGDKKEALNKLEGRSNLTKTNSTQVFVSSAPITIPVTLYFGAWESAKVEVEDQIRLLQQWALPKSLAEGSIVAEFTKDASLESLFPSEVPPYVALYYGGKRYLPLLIQSVSAPLVVPMDRAGNRMQLEVQVNFVSRTAWDAANITHVYGG</sequence>
<dbReference type="AlphaFoldDB" id="A0AAW8LKW1"/>
<feature type="region of interest" description="Disordered" evidence="1">
    <location>
        <begin position="1"/>
        <end position="22"/>
    </location>
</feature>
<evidence type="ECO:0000313" key="2">
    <source>
        <dbReference type="EMBL" id="MDR6630371.1"/>
    </source>
</evidence>
<organism evidence="2 3">
    <name type="scientific">Acinetobacter lwoffii</name>
    <dbReference type="NCBI Taxonomy" id="28090"/>
    <lineage>
        <taxon>Bacteria</taxon>
        <taxon>Pseudomonadati</taxon>
        <taxon>Pseudomonadota</taxon>
        <taxon>Gammaproteobacteria</taxon>
        <taxon>Moraxellales</taxon>
        <taxon>Moraxellaceae</taxon>
        <taxon>Acinetobacter</taxon>
    </lineage>
</organism>
<gene>
    <name evidence="2" type="ORF">J2X86_002426</name>
</gene>
<proteinExistence type="predicted"/>
<name>A0AAW8LKW1_ACILW</name>
<dbReference type="Proteomes" id="UP001262767">
    <property type="component" value="Unassembled WGS sequence"/>
</dbReference>
<dbReference type="RefSeq" id="WP_310077865.1">
    <property type="nucleotide sequence ID" value="NZ_JAVDSC010000012.1"/>
</dbReference>
<reference evidence="2" key="1">
    <citation type="submission" date="2023-07" db="EMBL/GenBank/DDBJ databases">
        <title>Sorghum-associated microbial communities from plants grown in Nebraska, USA.</title>
        <authorList>
            <person name="Schachtman D."/>
        </authorList>
    </citation>
    <scope>NUCLEOTIDE SEQUENCE</scope>
    <source>
        <strain evidence="2">BE44</strain>
    </source>
</reference>
<protein>
    <submittedName>
        <fullName evidence="2">Uncharacterized protein</fullName>
    </submittedName>
</protein>
<evidence type="ECO:0000256" key="1">
    <source>
        <dbReference type="SAM" id="MobiDB-lite"/>
    </source>
</evidence>